<keyword evidence="2" id="KW-1185">Reference proteome</keyword>
<accession>A0A1A6HN60</accession>
<reference evidence="1 2" key="1">
    <citation type="submission" date="2016-06" db="EMBL/GenBank/DDBJ databases">
        <title>The Draft Genome Sequence and Annotation of the Desert Woodrat Neotoma lepida.</title>
        <authorList>
            <person name="Campbell M."/>
            <person name="Oakeson K.F."/>
            <person name="Yandell M."/>
            <person name="Halpert J.R."/>
            <person name="Dearing D."/>
        </authorList>
    </citation>
    <scope>NUCLEOTIDE SEQUENCE [LARGE SCALE GENOMIC DNA]</scope>
    <source>
        <strain evidence="1">417</strain>
        <tissue evidence="1">Liver</tissue>
    </source>
</reference>
<proteinExistence type="predicted"/>
<dbReference type="AlphaFoldDB" id="A0A1A6HN60"/>
<name>A0A1A6HN60_NEOLE</name>
<evidence type="ECO:0000313" key="1">
    <source>
        <dbReference type="EMBL" id="OBS79706.1"/>
    </source>
</evidence>
<sequence length="19" mass="2014">MHVMAANALIILSEGIAKM</sequence>
<organism evidence="1 2">
    <name type="scientific">Neotoma lepida</name>
    <name type="common">Desert woodrat</name>
    <dbReference type="NCBI Taxonomy" id="56216"/>
    <lineage>
        <taxon>Eukaryota</taxon>
        <taxon>Metazoa</taxon>
        <taxon>Chordata</taxon>
        <taxon>Craniata</taxon>
        <taxon>Vertebrata</taxon>
        <taxon>Euteleostomi</taxon>
        <taxon>Mammalia</taxon>
        <taxon>Eutheria</taxon>
        <taxon>Euarchontoglires</taxon>
        <taxon>Glires</taxon>
        <taxon>Rodentia</taxon>
        <taxon>Myomorpha</taxon>
        <taxon>Muroidea</taxon>
        <taxon>Cricetidae</taxon>
        <taxon>Neotominae</taxon>
        <taxon>Neotoma</taxon>
    </lineage>
</organism>
<gene>
    <name evidence="1" type="ORF">A6R68_22093</name>
</gene>
<protein>
    <submittedName>
        <fullName evidence="1">Uncharacterized protein</fullName>
    </submittedName>
</protein>
<dbReference type="Proteomes" id="UP000092124">
    <property type="component" value="Unassembled WGS sequence"/>
</dbReference>
<dbReference type="EMBL" id="LZPO01018266">
    <property type="protein sequence ID" value="OBS79706.1"/>
    <property type="molecule type" value="Genomic_DNA"/>
</dbReference>
<comment type="caution">
    <text evidence="1">The sequence shown here is derived from an EMBL/GenBank/DDBJ whole genome shotgun (WGS) entry which is preliminary data.</text>
</comment>
<evidence type="ECO:0000313" key="2">
    <source>
        <dbReference type="Proteomes" id="UP000092124"/>
    </source>
</evidence>